<feature type="chain" id="PRO_5015516455" evidence="1">
    <location>
        <begin position="21"/>
        <end position="106"/>
    </location>
</feature>
<gene>
    <name evidence="2" type="ORF">C5L14_08730</name>
</gene>
<evidence type="ECO:0000313" key="3">
    <source>
        <dbReference type="Proteomes" id="UP000237682"/>
    </source>
</evidence>
<sequence>MIAALMFAGASASGAAAAQAGPQTLRLAPLQIMCFRAPCPWGEMAIRPVDALDTPHPLYRGPLPRLQARPGDAAVIRRAWQRRTCLIIRGSVEGASLRVFRILDRC</sequence>
<protein>
    <submittedName>
        <fullName evidence="2">Uncharacterized protein</fullName>
    </submittedName>
</protein>
<evidence type="ECO:0000313" key="2">
    <source>
        <dbReference type="EMBL" id="PRH87978.1"/>
    </source>
</evidence>
<keyword evidence="3" id="KW-1185">Reference proteome</keyword>
<evidence type="ECO:0000256" key="1">
    <source>
        <dbReference type="SAM" id="SignalP"/>
    </source>
</evidence>
<feature type="signal peptide" evidence="1">
    <location>
        <begin position="1"/>
        <end position="20"/>
    </location>
</feature>
<reference evidence="2 3" key="1">
    <citation type="submission" date="2018-02" db="EMBL/GenBank/DDBJ databases">
        <title>Whole genome sequencing of endophytic bacterium.</title>
        <authorList>
            <person name="Eedara R."/>
            <person name="Podile A.R."/>
        </authorList>
    </citation>
    <scope>NUCLEOTIDE SEQUENCE [LARGE SCALE GENOMIC DNA]</scope>
    <source>
        <strain evidence="2 3">RP1T</strain>
    </source>
</reference>
<comment type="caution">
    <text evidence="2">The sequence shown here is derived from an EMBL/GenBank/DDBJ whole genome shotgun (WGS) entry which is preliminary data.</text>
</comment>
<proteinExistence type="predicted"/>
<name>A0A2S9QF45_9HYPH</name>
<dbReference type="Proteomes" id="UP000237682">
    <property type="component" value="Unassembled WGS sequence"/>
</dbReference>
<dbReference type="EMBL" id="PUEJ01000003">
    <property type="protein sequence ID" value="PRH87978.1"/>
    <property type="molecule type" value="Genomic_DNA"/>
</dbReference>
<organism evidence="2 3">
    <name type="scientific">Labrys okinawensis</name>
    <dbReference type="NCBI Taxonomy" id="346911"/>
    <lineage>
        <taxon>Bacteria</taxon>
        <taxon>Pseudomonadati</taxon>
        <taxon>Pseudomonadota</taxon>
        <taxon>Alphaproteobacteria</taxon>
        <taxon>Hyphomicrobiales</taxon>
        <taxon>Xanthobacteraceae</taxon>
        <taxon>Labrys</taxon>
    </lineage>
</organism>
<dbReference type="AlphaFoldDB" id="A0A2S9QF45"/>
<accession>A0A2S9QF45</accession>
<keyword evidence="1" id="KW-0732">Signal</keyword>